<accession>A0A1L9T4P1</accession>
<dbReference type="GO" id="GO:0016787">
    <property type="term" value="F:hydrolase activity"/>
    <property type="evidence" value="ECO:0007669"/>
    <property type="project" value="UniProtKB-KW"/>
</dbReference>
<dbReference type="AlphaFoldDB" id="A0A1L9T4P1"/>
<dbReference type="Gene3D" id="1.20.120.670">
    <property type="entry name" value="N-acetyl-b-d-glucoasminidase"/>
    <property type="match status" value="1"/>
</dbReference>
<gene>
    <name evidence="5" type="ORF">ASPSYDRAFT_160093</name>
</gene>
<feature type="domain" description="Alpha-N-acetylglucosaminidase C-terminal" evidence="4">
    <location>
        <begin position="463"/>
        <end position="719"/>
    </location>
</feature>
<dbReference type="InterPro" id="IPR007781">
    <property type="entry name" value="NAGLU"/>
</dbReference>
<dbReference type="InterPro" id="IPR029018">
    <property type="entry name" value="Hex-like_dom2"/>
</dbReference>
<dbReference type="Proteomes" id="UP000184356">
    <property type="component" value="Unassembled WGS sequence"/>
</dbReference>
<dbReference type="Gene3D" id="3.30.379.10">
    <property type="entry name" value="Chitobiase/beta-hexosaminidase domain 2-like"/>
    <property type="match status" value="1"/>
</dbReference>
<dbReference type="SUPFAM" id="SSF51445">
    <property type="entry name" value="(Trans)glycosidases"/>
    <property type="match status" value="1"/>
</dbReference>
<dbReference type="PANTHER" id="PTHR12872:SF1">
    <property type="entry name" value="ALPHA-N-ACETYLGLUCOSAMINIDASE"/>
    <property type="match status" value="1"/>
</dbReference>
<dbReference type="Pfam" id="PF12971">
    <property type="entry name" value="NAGLU_N"/>
    <property type="match status" value="1"/>
</dbReference>
<dbReference type="RefSeq" id="XP_040698216.1">
    <property type="nucleotide sequence ID" value="XM_040842881.1"/>
</dbReference>
<dbReference type="PANTHER" id="PTHR12872">
    <property type="entry name" value="ALPHA-N-ACETYLGLUCOSAMINIDASE"/>
    <property type="match status" value="1"/>
</dbReference>
<evidence type="ECO:0000313" key="5">
    <source>
        <dbReference type="EMBL" id="OJJ54410.1"/>
    </source>
</evidence>
<protein>
    <recommendedName>
        <fullName evidence="7">Alpha-N-acetylglucosaminidase</fullName>
    </recommendedName>
</protein>
<keyword evidence="6" id="KW-1185">Reference proteome</keyword>
<organism evidence="5 6">
    <name type="scientific">Aspergillus sydowii CBS 593.65</name>
    <dbReference type="NCBI Taxonomy" id="1036612"/>
    <lineage>
        <taxon>Eukaryota</taxon>
        <taxon>Fungi</taxon>
        <taxon>Dikarya</taxon>
        <taxon>Ascomycota</taxon>
        <taxon>Pezizomycotina</taxon>
        <taxon>Eurotiomycetes</taxon>
        <taxon>Eurotiomycetidae</taxon>
        <taxon>Eurotiales</taxon>
        <taxon>Aspergillaceae</taxon>
        <taxon>Aspergillus</taxon>
        <taxon>Aspergillus subgen. Nidulantes</taxon>
    </lineage>
</organism>
<sequence length="742" mass="84438">MTSGALFAAATALDMSTQGIENLARRRLPEYASKFRFSLVNTTQDWGVNDSYNVSSTHDGRLLVQGNTLSALSKGLYRYLSDVAKVDFYWFIGNRLNVTSSFPCLVSPLVGSSIVPWRYHFNTVTFSYTTAFWLWEDWEEQLDWMSLHGINLALAWVGVEKIMVDVFREIGLTEDEISSFLSGPAFQSWNRLGNIQGSWGGRLPSSWIDGQFELQRKIVARMVELGMTPILPAFTGFVPRAITRVLPNATVVNGSQWSGFESQYTNVTFLEPSDNNFAVLQERFIAKQKDAYGNITTFYTLDQYNENDPLSGDLDYLQNASQGIWHSLKAADPPAVWVMQAWLFSYNSEFWTNDRIEAYLSGVEDDTGMLVLDLFSESSPQWQGTNSYYGKPWVWCQLHNFGGNMGMYGQIANITEDPVLALENSSSLVGFGLTMEGQEGNEIVYDLLLDQAWSSTPIDTQLYFFNWVTRRYAGAHDIPKQLYQAWEILRYDVYNNTDLSTEAVPKSILELAPSTSGLVNRTGYHATNITYDPSAVINAWELMYHAARTEASLWSNPSFQYDMVDVTRQLLSNAFVPLYNNLVTAYNRPYANTTNIETSGKRLINLLEILDSVLSTNKHFMLCPWIESAVSWLPGNNDTVKQFFEYNARNQITLWGPRGEISDYASKTWGGLVSLYYIPRWSRFVEYLKTTPVSSYIETALNQDLLAFELEWQDYRLNDSICQTKDLRRILETIPCFISSQA</sequence>
<dbReference type="InterPro" id="IPR024732">
    <property type="entry name" value="NAGLU_C"/>
</dbReference>
<dbReference type="Pfam" id="PF05089">
    <property type="entry name" value="NAGLU"/>
    <property type="match status" value="1"/>
</dbReference>
<evidence type="ECO:0008006" key="7">
    <source>
        <dbReference type="Google" id="ProtNLM"/>
    </source>
</evidence>
<evidence type="ECO:0000259" key="4">
    <source>
        <dbReference type="Pfam" id="PF12972"/>
    </source>
</evidence>
<reference evidence="6" key="1">
    <citation type="journal article" date="2017" name="Genome Biol.">
        <title>Comparative genomics reveals high biological diversity and specific adaptations in the industrially and medically important fungal genus Aspergillus.</title>
        <authorList>
            <person name="de Vries R.P."/>
            <person name="Riley R."/>
            <person name="Wiebenga A."/>
            <person name="Aguilar-Osorio G."/>
            <person name="Amillis S."/>
            <person name="Uchima C.A."/>
            <person name="Anderluh G."/>
            <person name="Asadollahi M."/>
            <person name="Askin M."/>
            <person name="Barry K."/>
            <person name="Battaglia E."/>
            <person name="Bayram O."/>
            <person name="Benocci T."/>
            <person name="Braus-Stromeyer S.A."/>
            <person name="Caldana C."/>
            <person name="Canovas D."/>
            <person name="Cerqueira G.C."/>
            <person name="Chen F."/>
            <person name="Chen W."/>
            <person name="Choi C."/>
            <person name="Clum A."/>
            <person name="Dos Santos R.A."/>
            <person name="Damasio A.R."/>
            <person name="Diallinas G."/>
            <person name="Emri T."/>
            <person name="Fekete E."/>
            <person name="Flipphi M."/>
            <person name="Freyberg S."/>
            <person name="Gallo A."/>
            <person name="Gournas C."/>
            <person name="Habgood R."/>
            <person name="Hainaut M."/>
            <person name="Harispe M.L."/>
            <person name="Henrissat B."/>
            <person name="Hilden K.S."/>
            <person name="Hope R."/>
            <person name="Hossain A."/>
            <person name="Karabika E."/>
            <person name="Karaffa L."/>
            <person name="Karanyi Z."/>
            <person name="Krasevec N."/>
            <person name="Kuo A."/>
            <person name="Kusch H."/>
            <person name="LaButti K."/>
            <person name="Lagendijk E.L."/>
            <person name="Lapidus A."/>
            <person name="Levasseur A."/>
            <person name="Lindquist E."/>
            <person name="Lipzen A."/>
            <person name="Logrieco A.F."/>
            <person name="MacCabe A."/>
            <person name="Maekelae M.R."/>
            <person name="Malavazi I."/>
            <person name="Melin P."/>
            <person name="Meyer V."/>
            <person name="Mielnichuk N."/>
            <person name="Miskei M."/>
            <person name="Molnar A.P."/>
            <person name="Mule G."/>
            <person name="Ngan C.Y."/>
            <person name="Orejas M."/>
            <person name="Orosz E."/>
            <person name="Ouedraogo J.P."/>
            <person name="Overkamp K.M."/>
            <person name="Park H.-S."/>
            <person name="Perrone G."/>
            <person name="Piumi F."/>
            <person name="Punt P.J."/>
            <person name="Ram A.F."/>
            <person name="Ramon A."/>
            <person name="Rauscher S."/>
            <person name="Record E."/>
            <person name="Riano-Pachon D.M."/>
            <person name="Robert V."/>
            <person name="Roehrig J."/>
            <person name="Ruller R."/>
            <person name="Salamov A."/>
            <person name="Salih N.S."/>
            <person name="Samson R.A."/>
            <person name="Sandor E."/>
            <person name="Sanguinetti M."/>
            <person name="Schuetze T."/>
            <person name="Sepcic K."/>
            <person name="Shelest E."/>
            <person name="Sherlock G."/>
            <person name="Sophianopoulou V."/>
            <person name="Squina F.M."/>
            <person name="Sun H."/>
            <person name="Susca A."/>
            <person name="Todd R.B."/>
            <person name="Tsang A."/>
            <person name="Unkles S.E."/>
            <person name="van de Wiele N."/>
            <person name="van Rossen-Uffink D."/>
            <person name="Oliveira J.V."/>
            <person name="Vesth T.C."/>
            <person name="Visser J."/>
            <person name="Yu J.-H."/>
            <person name="Zhou M."/>
            <person name="Andersen M.R."/>
            <person name="Archer D.B."/>
            <person name="Baker S.E."/>
            <person name="Benoit I."/>
            <person name="Brakhage A.A."/>
            <person name="Braus G.H."/>
            <person name="Fischer R."/>
            <person name="Frisvad J.C."/>
            <person name="Goldman G.H."/>
            <person name="Houbraken J."/>
            <person name="Oakley B."/>
            <person name="Pocsi I."/>
            <person name="Scazzocchio C."/>
            <person name="Seiboth B."/>
            <person name="vanKuyk P.A."/>
            <person name="Wortman J."/>
            <person name="Dyer P.S."/>
            <person name="Grigoriev I.V."/>
        </authorList>
    </citation>
    <scope>NUCLEOTIDE SEQUENCE [LARGE SCALE GENOMIC DNA]</scope>
    <source>
        <strain evidence="6">CBS 593.65</strain>
    </source>
</reference>
<dbReference type="VEuPathDB" id="FungiDB:ASPSYDRAFT_160093"/>
<feature type="domain" description="Alpha-N-acetylglucosaminidase N-terminal" evidence="3">
    <location>
        <begin position="18"/>
        <end position="103"/>
    </location>
</feature>
<dbReference type="Gene3D" id="3.20.20.80">
    <property type="entry name" value="Glycosidases"/>
    <property type="match status" value="1"/>
</dbReference>
<proteinExistence type="predicted"/>
<dbReference type="GeneID" id="63758954"/>
<name>A0A1L9T4P1_9EURO</name>
<dbReference type="EMBL" id="KV878594">
    <property type="protein sequence ID" value="OJJ54410.1"/>
    <property type="molecule type" value="Genomic_DNA"/>
</dbReference>
<dbReference type="InterPro" id="IPR017853">
    <property type="entry name" value="GH"/>
</dbReference>
<evidence type="ECO:0000313" key="6">
    <source>
        <dbReference type="Proteomes" id="UP000184356"/>
    </source>
</evidence>
<dbReference type="Pfam" id="PF12972">
    <property type="entry name" value="NAGLU_C"/>
    <property type="match status" value="1"/>
</dbReference>
<keyword evidence="1" id="KW-0378">Hydrolase</keyword>
<dbReference type="OrthoDB" id="64736at2759"/>
<evidence type="ECO:0000259" key="3">
    <source>
        <dbReference type="Pfam" id="PF12971"/>
    </source>
</evidence>
<dbReference type="InterPro" id="IPR024240">
    <property type="entry name" value="NAGLU_N"/>
</dbReference>
<dbReference type="STRING" id="1036612.A0A1L9T4P1"/>
<feature type="domain" description="Alpha-N-acetylglucosaminidase tim-barrel" evidence="2">
    <location>
        <begin position="118"/>
        <end position="454"/>
    </location>
</feature>
<evidence type="ECO:0000259" key="2">
    <source>
        <dbReference type="Pfam" id="PF05089"/>
    </source>
</evidence>
<dbReference type="InterPro" id="IPR024733">
    <property type="entry name" value="NAGLU_tim-barrel"/>
</dbReference>
<evidence type="ECO:0000256" key="1">
    <source>
        <dbReference type="ARBA" id="ARBA00022801"/>
    </source>
</evidence>